<dbReference type="PANTHER" id="PTHR45947">
    <property type="entry name" value="SULFOQUINOVOSYL TRANSFERASE SQD2"/>
    <property type="match status" value="1"/>
</dbReference>
<feature type="domain" description="Glycosyl transferase family 1" evidence="1">
    <location>
        <begin position="227"/>
        <end position="365"/>
    </location>
</feature>
<accession>A0A7K0HRP2</accession>
<dbReference type="InterPro" id="IPR028098">
    <property type="entry name" value="Glyco_trans_4-like_N"/>
</dbReference>
<dbReference type="SUPFAM" id="SSF53756">
    <property type="entry name" value="UDP-Glycosyltransferase/glycogen phosphorylase"/>
    <property type="match status" value="1"/>
</dbReference>
<dbReference type="InterPro" id="IPR001296">
    <property type="entry name" value="Glyco_trans_1"/>
</dbReference>
<dbReference type="AlphaFoldDB" id="A0A7K0HRP2"/>
<evidence type="ECO:0000313" key="4">
    <source>
        <dbReference type="Proteomes" id="UP000441358"/>
    </source>
</evidence>
<name>A0A7K0HRP2_PARDI</name>
<dbReference type="InterPro" id="IPR050194">
    <property type="entry name" value="Glycosyltransferase_grp1"/>
</dbReference>
<keyword evidence="3" id="KW-0808">Transferase</keyword>
<gene>
    <name evidence="3" type="ORF">GKD66_21890</name>
</gene>
<dbReference type="Pfam" id="PF13439">
    <property type="entry name" value="Glyco_transf_4"/>
    <property type="match status" value="1"/>
</dbReference>
<protein>
    <submittedName>
        <fullName evidence="3">Glycosyltransferase</fullName>
    </submittedName>
</protein>
<dbReference type="Proteomes" id="UP000441358">
    <property type="component" value="Unassembled WGS sequence"/>
</dbReference>
<proteinExistence type="predicted"/>
<dbReference type="EMBL" id="WKMC01000063">
    <property type="protein sequence ID" value="MRZ52811.1"/>
    <property type="molecule type" value="Genomic_DNA"/>
</dbReference>
<dbReference type="Gene3D" id="3.40.50.2000">
    <property type="entry name" value="Glycogen Phosphorylase B"/>
    <property type="match status" value="2"/>
</dbReference>
<dbReference type="PANTHER" id="PTHR45947:SF13">
    <property type="entry name" value="TRANSFERASE"/>
    <property type="match status" value="1"/>
</dbReference>
<reference evidence="3 4" key="1">
    <citation type="journal article" date="2019" name="Nat. Med.">
        <title>A library of human gut bacterial isolates paired with longitudinal multiomics data enables mechanistic microbiome research.</title>
        <authorList>
            <person name="Poyet M."/>
            <person name="Groussin M."/>
            <person name="Gibbons S.M."/>
            <person name="Avila-Pacheco J."/>
            <person name="Jiang X."/>
            <person name="Kearney S.M."/>
            <person name="Perrotta A.R."/>
            <person name="Berdy B."/>
            <person name="Zhao S."/>
            <person name="Lieberman T.D."/>
            <person name="Swanson P.K."/>
            <person name="Smith M."/>
            <person name="Roesemann S."/>
            <person name="Alexander J.E."/>
            <person name="Rich S.A."/>
            <person name="Livny J."/>
            <person name="Vlamakis H."/>
            <person name="Clish C."/>
            <person name="Bullock K."/>
            <person name="Deik A."/>
            <person name="Scott J."/>
            <person name="Pierce K.A."/>
            <person name="Xavier R.J."/>
            <person name="Alm E.J."/>
        </authorList>
    </citation>
    <scope>NUCLEOTIDE SEQUENCE [LARGE SCALE GENOMIC DNA]</scope>
    <source>
        <strain evidence="3 4">BIOML-A32</strain>
    </source>
</reference>
<organism evidence="3 4">
    <name type="scientific">Parabacteroides distasonis</name>
    <dbReference type="NCBI Taxonomy" id="823"/>
    <lineage>
        <taxon>Bacteria</taxon>
        <taxon>Pseudomonadati</taxon>
        <taxon>Bacteroidota</taxon>
        <taxon>Bacteroidia</taxon>
        <taxon>Bacteroidales</taxon>
        <taxon>Tannerellaceae</taxon>
        <taxon>Parabacteroides</taxon>
    </lineage>
</organism>
<evidence type="ECO:0000259" key="1">
    <source>
        <dbReference type="Pfam" id="PF00534"/>
    </source>
</evidence>
<comment type="caution">
    <text evidence="3">The sequence shown here is derived from an EMBL/GenBank/DDBJ whole genome shotgun (WGS) entry which is preliminary data.</text>
</comment>
<feature type="non-terminal residue" evidence="3">
    <location>
        <position position="367"/>
    </location>
</feature>
<feature type="domain" description="Glycosyltransferase subfamily 4-like N-terminal" evidence="2">
    <location>
        <begin position="14"/>
        <end position="204"/>
    </location>
</feature>
<sequence length="367" mass="42049">MKILQLNKYFYQKGGAETVFFNTISTLENRGHQIIPFALKNKKNKFSEYASYFVDYPELSESNIWTKITNIPAFIYNRQAAKQLERLILDKKPDIAHIHLLFNSLSVSILPVLQKYRIPTVMTVHDYRLICPAYTLTNGKGKICELCKDRHFIHCTLNRCSNGNLTNSMLLSLENSFRSCFYEPLNYIDKFIFVSKFAQKKHIEFNPGYAPKAVQLYNFTPDIPTRINKKINHRYLLYFGRLSNEKGINSLLEAIRHIPEIDLKIIGRGPLSKEIGNNYPKNVSFLGFKEGQELKEYVKNALFTIVPSEWYENNPLSIIESLSLGTPVIGSNIGGIPELIQDEKTGFTFTMGSPADLTKTIRKAIAI</sequence>
<dbReference type="RefSeq" id="WP_154399193.1">
    <property type="nucleotide sequence ID" value="NZ_WKMC01000063.1"/>
</dbReference>
<dbReference type="Pfam" id="PF00534">
    <property type="entry name" value="Glycos_transf_1"/>
    <property type="match status" value="1"/>
</dbReference>
<dbReference type="GO" id="GO:0016757">
    <property type="term" value="F:glycosyltransferase activity"/>
    <property type="evidence" value="ECO:0007669"/>
    <property type="project" value="InterPro"/>
</dbReference>
<evidence type="ECO:0000259" key="2">
    <source>
        <dbReference type="Pfam" id="PF13439"/>
    </source>
</evidence>
<evidence type="ECO:0000313" key="3">
    <source>
        <dbReference type="EMBL" id="MRZ52811.1"/>
    </source>
</evidence>